<dbReference type="GO" id="GO:0032040">
    <property type="term" value="C:small-subunit processome"/>
    <property type="evidence" value="ECO:0007669"/>
    <property type="project" value="InterPro"/>
</dbReference>
<feature type="compositionally biased region" description="Basic and acidic residues" evidence="7">
    <location>
        <begin position="263"/>
        <end position="288"/>
    </location>
</feature>
<evidence type="ECO:0000256" key="5">
    <source>
        <dbReference type="ARBA" id="ARBA00023242"/>
    </source>
</evidence>
<sequence length="877" mass="98995">MGKNKKPRERKAKVEKTNPFELKYNVQRTTSAKGRRNVVAVGKPKASVAMEKRAKTIGVEVKRQGIVNAIRDGRVGERSKHLSEEAKASMRYVEARRAAPKRFKFNLEDNDAAGDEEDFTLTHKGESITKVKRYEKPEVDSDPELDSNVVALANFGGGNLGFKMTDEDGQRRQFSRKDLLHEVISKSKDAKMIKQMARDDLVTAAETLDEKFKLFKASGELAKLASLPVTKFPPVPENHCDDYDEIYNTLIFDTTRKAMPTLSEKEKAEREAAKLRELEAERQKRMESDSESDGGDEPKSKKKKKANKDGFNVVYDEEGNIKGDIDAMKIKAPTDDHIGADEEVDDFYADDSDAEGDEAEDDEAEDGVDEDSEVEAEDGESEDASDDDEEEVDDDDDEEAESEEEESAPVDAPLPAMKTRDPPAPTTSKTPTKGKLLEDTSVPFVFDMPKTYADFRNLYTEYFVDQWPTVTDRLIKCHHPSLAEGNKRRMGKLFRFGLRFYDNLAKSLAAAQLSPMIEVLRKFQALNIEASASVARSLLLHKRAQFKPAPKAIARPTATFDIIAFFAAIGELFPTSDRVHAVTTPTFVFALEVLRLSQINSVQSVGVTLLMARIVAKWIQESQKFVPELINAIRILLELSVETKPGDYLLDPFAYRHISRKNGVPNALVVKSKETLPEAVVDSAELFKPEPALSDAALKLHLLRSLFGLIDLTVAVYERLPLAFGAIFAPHLILLQRIDASNYPAELKSLLTAVTEKLQSKTTEFAPREDRQRKVIHKVKCIKMVDPVFENDFDATNPLRGQRRLDPEAETNKLRKMVRKEKRGAMKELRLDAKFLALEQQQRDSRIRNERKEKTNQILHSLQVQESDYKKRKLKKF</sequence>
<evidence type="ECO:0000256" key="2">
    <source>
        <dbReference type="ARBA" id="ARBA00007466"/>
    </source>
</evidence>
<dbReference type="InterPro" id="IPR007276">
    <property type="entry name" value="Nop14"/>
</dbReference>
<reference evidence="8" key="1">
    <citation type="journal article" date="2013" name="Genetics">
        <title>The draft genome and transcriptome of Panagrellus redivivus are shaped by the harsh demands of a free-living lifestyle.</title>
        <authorList>
            <person name="Srinivasan J."/>
            <person name="Dillman A.R."/>
            <person name="Macchietto M.G."/>
            <person name="Heikkinen L."/>
            <person name="Lakso M."/>
            <person name="Fracchia K.M."/>
            <person name="Antoshechkin I."/>
            <person name="Mortazavi A."/>
            <person name="Wong G."/>
            <person name="Sternberg P.W."/>
        </authorList>
    </citation>
    <scope>NUCLEOTIDE SEQUENCE [LARGE SCALE GENOMIC DNA]</scope>
    <source>
        <strain evidence="8">MT8872</strain>
    </source>
</reference>
<keyword evidence="8" id="KW-1185">Reference proteome</keyword>
<feature type="region of interest" description="Disordered" evidence="7">
    <location>
        <begin position="262"/>
        <end position="435"/>
    </location>
</feature>
<evidence type="ECO:0000256" key="7">
    <source>
        <dbReference type="SAM" id="MobiDB-lite"/>
    </source>
</evidence>
<evidence type="ECO:0000313" key="9">
    <source>
        <dbReference type="WBParaSite" id="Pan_g20003.t1"/>
    </source>
</evidence>
<keyword evidence="4" id="KW-0698">rRNA processing</keyword>
<dbReference type="GO" id="GO:0030490">
    <property type="term" value="P:maturation of SSU-rRNA"/>
    <property type="evidence" value="ECO:0007669"/>
    <property type="project" value="TreeGrafter"/>
</dbReference>
<keyword evidence="5" id="KW-0539">Nucleus</keyword>
<protein>
    <submittedName>
        <fullName evidence="9">Nucleolar protein 14</fullName>
    </submittedName>
</protein>
<feature type="compositionally biased region" description="Basic and acidic residues" evidence="7">
    <location>
        <begin position="319"/>
        <end position="340"/>
    </location>
</feature>
<proteinExistence type="inferred from homology"/>
<dbReference type="GO" id="GO:0030692">
    <property type="term" value="C:Noc4p-Nop14p complex"/>
    <property type="evidence" value="ECO:0007669"/>
    <property type="project" value="TreeGrafter"/>
</dbReference>
<evidence type="ECO:0000313" key="8">
    <source>
        <dbReference type="Proteomes" id="UP000492821"/>
    </source>
</evidence>
<dbReference type="WBParaSite" id="Pan_g20003.t1">
    <property type="protein sequence ID" value="Pan_g20003.t1"/>
    <property type="gene ID" value="Pan_g20003"/>
</dbReference>
<dbReference type="PANTHER" id="PTHR23183">
    <property type="entry name" value="NOP14"/>
    <property type="match status" value="1"/>
</dbReference>
<evidence type="ECO:0000256" key="3">
    <source>
        <dbReference type="ARBA" id="ARBA00022517"/>
    </source>
</evidence>
<dbReference type="AlphaFoldDB" id="A0A7E4VEQ0"/>
<accession>A0A7E4VEQ0</accession>
<reference evidence="9" key="2">
    <citation type="submission" date="2020-10" db="UniProtKB">
        <authorList>
            <consortium name="WormBaseParasite"/>
        </authorList>
    </citation>
    <scope>IDENTIFICATION</scope>
</reference>
<feature type="compositionally biased region" description="Acidic residues" evidence="7">
    <location>
        <begin position="341"/>
        <end position="408"/>
    </location>
</feature>
<keyword evidence="3" id="KW-0690">Ribosome biogenesis</keyword>
<comment type="function">
    <text evidence="6">Involved in nucleolar processing of pre-18S ribosomal RNA. Has a role in the nuclear export of 40S pre-ribosomal subunit to the cytoplasm.</text>
</comment>
<comment type="subcellular location">
    <subcellularLocation>
        <location evidence="1">Nucleus</location>
        <location evidence="1">Nucleolus</location>
    </subcellularLocation>
</comment>
<name>A0A7E4VEQ0_PANRE</name>
<dbReference type="PANTHER" id="PTHR23183:SF0">
    <property type="entry name" value="NUCLEOLAR PROTEIN 14"/>
    <property type="match status" value="1"/>
</dbReference>
<organism evidence="8 9">
    <name type="scientific">Panagrellus redivivus</name>
    <name type="common">Microworm</name>
    <dbReference type="NCBI Taxonomy" id="6233"/>
    <lineage>
        <taxon>Eukaryota</taxon>
        <taxon>Metazoa</taxon>
        <taxon>Ecdysozoa</taxon>
        <taxon>Nematoda</taxon>
        <taxon>Chromadorea</taxon>
        <taxon>Rhabditida</taxon>
        <taxon>Tylenchina</taxon>
        <taxon>Panagrolaimomorpha</taxon>
        <taxon>Panagrolaimoidea</taxon>
        <taxon>Panagrolaimidae</taxon>
        <taxon>Panagrellus</taxon>
    </lineage>
</organism>
<evidence type="ECO:0000256" key="4">
    <source>
        <dbReference type="ARBA" id="ARBA00022552"/>
    </source>
</evidence>
<dbReference type="Proteomes" id="UP000492821">
    <property type="component" value="Unassembled WGS sequence"/>
</dbReference>
<dbReference type="Pfam" id="PF04147">
    <property type="entry name" value="Nop14"/>
    <property type="match status" value="1"/>
</dbReference>
<comment type="similarity">
    <text evidence="2">Belongs to the NOP14 family.</text>
</comment>
<evidence type="ECO:0000256" key="1">
    <source>
        <dbReference type="ARBA" id="ARBA00004604"/>
    </source>
</evidence>
<evidence type="ECO:0000256" key="6">
    <source>
        <dbReference type="ARBA" id="ARBA00024695"/>
    </source>
</evidence>